<dbReference type="GO" id="GO:0004222">
    <property type="term" value="F:metalloendopeptidase activity"/>
    <property type="evidence" value="ECO:0007669"/>
    <property type="project" value="TreeGrafter"/>
</dbReference>
<dbReference type="SUPFAM" id="SSF51261">
    <property type="entry name" value="Duplicated hybrid motif"/>
    <property type="match status" value="1"/>
</dbReference>
<name>A0A6J4T6W2_9ACTN</name>
<feature type="coiled-coil region" evidence="2">
    <location>
        <begin position="26"/>
        <end position="53"/>
    </location>
</feature>
<sequence>MRVRVLLAAVATALVLWGLLPLSSSGQSKQEELRKLQQRIDRARDKIGRKKGTERVLTTQISGYNRRIRRLQGRIGTLQTRQQRVQVDLDAKRSELESLRGELRSERARLVRLRARLDETRALLRLRLVEIYKAEPPDVVTVILNSDGFADLLERTEFIRRISDQDRKIVTIVRAAKRDSVTSEKKLARLEARQRLVTAIVQRRRDEIAGVKMELIGTRVGYTRTKNGKAAALGGVREDRKRLEDHVDGLEAASNKIAGQLNSLQGQYAGDLPIKRGNGSMIWPVNGPLSSPFGPRWGRLHAGIDISAGEGTPIHAADAGRVVLMQGTGASGGYGNYTCVQHTATMSTCYAHQSRFGTSVGASVSQGQVIGAVGNTGNSFGAHLHFEVRINGVPTNPLNYL</sequence>
<evidence type="ECO:0000256" key="1">
    <source>
        <dbReference type="ARBA" id="ARBA00022729"/>
    </source>
</evidence>
<evidence type="ECO:0000259" key="4">
    <source>
        <dbReference type="Pfam" id="PF24568"/>
    </source>
</evidence>
<dbReference type="CDD" id="cd12797">
    <property type="entry name" value="M23_peptidase"/>
    <property type="match status" value="1"/>
</dbReference>
<gene>
    <name evidence="5" type="ORF">AVDCRST_MAG67-2961</name>
</gene>
<dbReference type="AlphaFoldDB" id="A0A6J4T6W2"/>
<keyword evidence="2" id="KW-0175">Coiled coil</keyword>
<dbReference type="InterPro" id="IPR057309">
    <property type="entry name" value="PcsB_CC"/>
</dbReference>
<feature type="domain" description="Peptidoglycan hydrolase PcsB coiled-coil" evidence="4">
    <location>
        <begin position="113"/>
        <end position="175"/>
    </location>
</feature>
<evidence type="ECO:0000256" key="2">
    <source>
        <dbReference type="SAM" id="Coils"/>
    </source>
</evidence>
<dbReference type="PANTHER" id="PTHR21666">
    <property type="entry name" value="PEPTIDASE-RELATED"/>
    <property type="match status" value="1"/>
</dbReference>
<feature type="domain" description="M23ase beta-sheet core" evidence="3">
    <location>
        <begin position="300"/>
        <end position="397"/>
    </location>
</feature>
<dbReference type="Pfam" id="PF01551">
    <property type="entry name" value="Peptidase_M23"/>
    <property type="match status" value="1"/>
</dbReference>
<organism evidence="5">
    <name type="scientific">uncultured Solirubrobacteraceae bacterium</name>
    <dbReference type="NCBI Taxonomy" id="1162706"/>
    <lineage>
        <taxon>Bacteria</taxon>
        <taxon>Bacillati</taxon>
        <taxon>Actinomycetota</taxon>
        <taxon>Thermoleophilia</taxon>
        <taxon>Solirubrobacterales</taxon>
        <taxon>Solirubrobacteraceae</taxon>
        <taxon>environmental samples</taxon>
    </lineage>
</organism>
<reference evidence="5" key="1">
    <citation type="submission" date="2020-02" db="EMBL/GenBank/DDBJ databases">
        <authorList>
            <person name="Meier V. D."/>
        </authorList>
    </citation>
    <scope>NUCLEOTIDE SEQUENCE</scope>
    <source>
        <strain evidence="5">AVDCRST_MAG67</strain>
    </source>
</reference>
<accession>A0A6J4T6W2</accession>
<protein>
    <submittedName>
        <fullName evidence="5">Membrane proteins related to metalloendopeptidases</fullName>
    </submittedName>
</protein>
<evidence type="ECO:0000313" key="5">
    <source>
        <dbReference type="EMBL" id="CAA9514716.1"/>
    </source>
</evidence>
<dbReference type="Gene3D" id="6.10.250.3150">
    <property type="match status" value="1"/>
</dbReference>
<dbReference type="Pfam" id="PF24568">
    <property type="entry name" value="CC_PcsB"/>
    <property type="match status" value="1"/>
</dbReference>
<dbReference type="PANTHER" id="PTHR21666:SF289">
    <property type="entry name" value="L-ALA--D-GLU ENDOPEPTIDASE"/>
    <property type="match status" value="1"/>
</dbReference>
<keyword evidence="1" id="KW-0732">Signal</keyword>
<feature type="coiled-coil region" evidence="2">
    <location>
        <begin position="89"/>
        <end position="123"/>
    </location>
</feature>
<dbReference type="Gene3D" id="2.70.70.10">
    <property type="entry name" value="Glucose Permease (Domain IIA)"/>
    <property type="match status" value="1"/>
</dbReference>
<dbReference type="EMBL" id="CADCVQ010000123">
    <property type="protein sequence ID" value="CAA9514716.1"/>
    <property type="molecule type" value="Genomic_DNA"/>
</dbReference>
<dbReference type="InterPro" id="IPR011055">
    <property type="entry name" value="Dup_hybrid_motif"/>
</dbReference>
<evidence type="ECO:0000259" key="3">
    <source>
        <dbReference type="Pfam" id="PF01551"/>
    </source>
</evidence>
<dbReference type="InterPro" id="IPR050570">
    <property type="entry name" value="Cell_wall_metabolism_enzyme"/>
</dbReference>
<dbReference type="InterPro" id="IPR016047">
    <property type="entry name" value="M23ase_b-sheet_dom"/>
</dbReference>
<proteinExistence type="predicted"/>